<sequence>MYFLHFTHSLSSRLINILAQSPIVIASWGRPILLRVQCQVNPADAKTALQKHCDVAAFTH</sequence>
<name>M2SJ77_COCH5</name>
<gene>
    <name evidence="1" type="ORF">COCHEDRAFT_1024566</name>
</gene>
<keyword evidence="2" id="KW-1185">Reference proteome</keyword>
<dbReference type="AlphaFoldDB" id="M2SJ77"/>
<reference evidence="1 2" key="1">
    <citation type="journal article" date="2012" name="PLoS Pathog.">
        <title>Diverse lifestyles and strategies of plant pathogenesis encoded in the genomes of eighteen Dothideomycetes fungi.</title>
        <authorList>
            <person name="Ohm R.A."/>
            <person name="Feau N."/>
            <person name="Henrissat B."/>
            <person name="Schoch C.L."/>
            <person name="Horwitz B.A."/>
            <person name="Barry K.W."/>
            <person name="Condon B.J."/>
            <person name="Copeland A.C."/>
            <person name="Dhillon B."/>
            <person name="Glaser F."/>
            <person name="Hesse C.N."/>
            <person name="Kosti I."/>
            <person name="LaButti K."/>
            <person name="Lindquist E.A."/>
            <person name="Lucas S."/>
            <person name="Salamov A.A."/>
            <person name="Bradshaw R.E."/>
            <person name="Ciuffetti L."/>
            <person name="Hamelin R.C."/>
            <person name="Kema G.H.J."/>
            <person name="Lawrence C."/>
            <person name="Scott J.A."/>
            <person name="Spatafora J.W."/>
            <person name="Turgeon B.G."/>
            <person name="de Wit P.J.G.M."/>
            <person name="Zhong S."/>
            <person name="Goodwin S.B."/>
            <person name="Grigoriev I.V."/>
        </authorList>
    </citation>
    <scope>NUCLEOTIDE SEQUENCE [LARGE SCALE GENOMIC DNA]</scope>
    <source>
        <strain evidence="2">C5 / ATCC 48332 / race O</strain>
    </source>
</reference>
<reference evidence="2" key="2">
    <citation type="journal article" date="2013" name="PLoS Genet.">
        <title>Comparative genome structure, secondary metabolite, and effector coding capacity across Cochliobolus pathogens.</title>
        <authorList>
            <person name="Condon B.J."/>
            <person name="Leng Y."/>
            <person name="Wu D."/>
            <person name="Bushley K.E."/>
            <person name="Ohm R.A."/>
            <person name="Otillar R."/>
            <person name="Martin J."/>
            <person name="Schackwitz W."/>
            <person name="Grimwood J."/>
            <person name="MohdZainudin N."/>
            <person name="Xue C."/>
            <person name="Wang R."/>
            <person name="Manning V.A."/>
            <person name="Dhillon B."/>
            <person name="Tu Z.J."/>
            <person name="Steffenson B.J."/>
            <person name="Salamov A."/>
            <person name="Sun H."/>
            <person name="Lowry S."/>
            <person name="LaButti K."/>
            <person name="Han J."/>
            <person name="Copeland A."/>
            <person name="Lindquist E."/>
            <person name="Barry K."/>
            <person name="Schmutz J."/>
            <person name="Baker S.E."/>
            <person name="Ciuffetti L.M."/>
            <person name="Grigoriev I.V."/>
            <person name="Zhong S."/>
            <person name="Turgeon B.G."/>
        </authorList>
    </citation>
    <scope>NUCLEOTIDE SEQUENCE [LARGE SCALE GENOMIC DNA]</scope>
    <source>
        <strain evidence="2">C5 / ATCC 48332 / race O</strain>
    </source>
</reference>
<evidence type="ECO:0000313" key="2">
    <source>
        <dbReference type="Proteomes" id="UP000016936"/>
    </source>
</evidence>
<proteinExistence type="predicted"/>
<protein>
    <submittedName>
        <fullName evidence="1">Uncharacterized protein</fullName>
    </submittedName>
</protein>
<dbReference type="Proteomes" id="UP000016936">
    <property type="component" value="Unassembled WGS sequence"/>
</dbReference>
<evidence type="ECO:0000313" key="1">
    <source>
        <dbReference type="EMBL" id="EMD85370.1"/>
    </source>
</evidence>
<accession>M2SJ77</accession>
<organism evidence="1 2">
    <name type="scientific">Cochliobolus heterostrophus (strain C5 / ATCC 48332 / race O)</name>
    <name type="common">Southern corn leaf blight fungus</name>
    <name type="synonym">Bipolaris maydis</name>
    <dbReference type="NCBI Taxonomy" id="701091"/>
    <lineage>
        <taxon>Eukaryota</taxon>
        <taxon>Fungi</taxon>
        <taxon>Dikarya</taxon>
        <taxon>Ascomycota</taxon>
        <taxon>Pezizomycotina</taxon>
        <taxon>Dothideomycetes</taxon>
        <taxon>Pleosporomycetidae</taxon>
        <taxon>Pleosporales</taxon>
        <taxon>Pleosporineae</taxon>
        <taxon>Pleosporaceae</taxon>
        <taxon>Bipolaris</taxon>
    </lineage>
</organism>
<dbReference type="HOGENOM" id="CLU_2941557_0_0_1"/>
<dbReference type="EMBL" id="KB445590">
    <property type="protein sequence ID" value="EMD85370.1"/>
    <property type="molecule type" value="Genomic_DNA"/>
</dbReference>